<comment type="caution">
    <text evidence="2">The sequence shown here is derived from an EMBL/GenBank/DDBJ whole genome shotgun (WGS) entry which is preliminary data.</text>
</comment>
<dbReference type="Pfam" id="PF13456">
    <property type="entry name" value="RVT_3"/>
    <property type="match status" value="1"/>
</dbReference>
<gene>
    <name evidence="2" type="ORF">SHERM_14239</name>
</gene>
<dbReference type="GO" id="GO:0004523">
    <property type="term" value="F:RNA-DNA hybrid ribonuclease activity"/>
    <property type="evidence" value="ECO:0007669"/>
    <property type="project" value="InterPro"/>
</dbReference>
<dbReference type="GO" id="GO:0003676">
    <property type="term" value="F:nucleic acid binding"/>
    <property type="evidence" value="ECO:0007669"/>
    <property type="project" value="InterPro"/>
</dbReference>
<evidence type="ECO:0000313" key="3">
    <source>
        <dbReference type="Proteomes" id="UP001153555"/>
    </source>
</evidence>
<dbReference type="EMBL" id="CACSLK010012206">
    <property type="protein sequence ID" value="CAA0813898.1"/>
    <property type="molecule type" value="Genomic_DNA"/>
</dbReference>
<evidence type="ECO:0000313" key="2">
    <source>
        <dbReference type="EMBL" id="CAA0813898.1"/>
    </source>
</evidence>
<evidence type="ECO:0000259" key="1">
    <source>
        <dbReference type="Pfam" id="PF13456"/>
    </source>
</evidence>
<feature type="domain" description="RNase H type-1" evidence="1">
    <location>
        <begin position="22"/>
        <end position="116"/>
    </location>
</feature>
<dbReference type="Gene3D" id="3.30.420.10">
    <property type="entry name" value="Ribonuclease H-like superfamily/Ribonuclease H"/>
    <property type="match status" value="1"/>
</dbReference>
<proteinExistence type="predicted"/>
<accession>A0A9N7MS40</accession>
<name>A0A9N7MS40_STRHE</name>
<sequence>MEHRGRNPNGTAVGQISLFVSACQFPEGDGGFGGVMESVENSMQWKAKGESTNNKEEANLKAVRWALKKITANTNSRILCHVDSLITAEVLNEQRVVDSEVQSIADEVVKLMQCFVKEIKDGLTTKVLSDPWVPSLSNGIPLVAADAQISESLKVADLLEDGGRSWDANVIRRIFTPHSAEAILKIKSMDPAKRDRWNWSGDPKGLFSISSAYAKAMVKKVLGLDSPQSSNAGSKDKEARLRCWKLRVKVKLRHFLWKGLIETPPNFLCMRASGVARKGCLRRLLAMLGGR</sequence>
<dbReference type="PROSITE" id="PS51257">
    <property type="entry name" value="PROKAR_LIPOPROTEIN"/>
    <property type="match status" value="1"/>
</dbReference>
<dbReference type="InterPro" id="IPR036397">
    <property type="entry name" value="RNaseH_sf"/>
</dbReference>
<reference evidence="2" key="1">
    <citation type="submission" date="2019-12" db="EMBL/GenBank/DDBJ databases">
        <authorList>
            <person name="Scholes J."/>
        </authorList>
    </citation>
    <scope>NUCLEOTIDE SEQUENCE</scope>
</reference>
<keyword evidence="3" id="KW-1185">Reference proteome</keyword>
<dbReference type="InterPro" id="IPR002156">
    <property type="entry name" value="RNaseH_domain"/>
</dbReference>
<dbReference type="AlphaFoldDB" id="A0A9N7MS40"/>
<protein>
    <recommendedName>
        <fullName evidence="1">RNase H type-1 domain-containing protein</fullName>
    </recommendedName>
</protein>
<organism evidence="2 3">
    <name type="scientific">Striga hermonthica</name>
    <name type="common">Purple witchweed</name>
    <name type="synonym">Buchnera hermonthica</name>
    <dbReference type="NCBI Taxonomy" id="68872"/>
    <lineage>
        <taxon>Eukaryota</taxon>
        <taxon>Viridiplantae</taxon>
        <taxon>Streptophyta</taxon>
        <taxon>Embryophyta</taxon>
        <taxon>Tracheophyta</taxon>
        <taxon>Spermatophyta</taxon>
        <taxon>Magnoliopsida</taxon>
        <taxon>eudicotyledons</taxon>
        <taxon>Gunneridae</taxon>
        <taxon>Pentapetalae</taxon>
        <taxon>asterids</taxon>
        <taxon>lamiids</taxon>
        <taxon>Lamiales</taxon>
        <taxon>Orobanchaceae</taxon>
        <taxon>Buchnereae</taxon>
        <taxon>Striga</taxon>
    </lineage>
</organism>
<dbReference type="Proteomes" id="UP001153555">
    <property type="component" value="Unassembled WGS sequence"/>
</dbReference>
<dbReference type="OrthoDB" id="1748414at2759"/>